<protein>
    <submittedName>
        <fullName evidence="2">Uncharacterized protein</fullName>
    </submittedName>
</protein>
<evidence type="ECO:0000256" key="1">
    <source>
        <dbReference type="SAM" id="MobiDB-lite"/>
    </source>
</evidence>
<sequence length="146" mass="15902">MYPKPRKGTPTNTKNNYSSVVNSIVRPNVSYPQAANNNAPSNTSNSNNRQQMAPLGRGNPAIKTPTQASRAIAPPPQQVNTNSNPNLAIINQTLQGIIQALSTLAQQINTLHFSENTPHTNNNKKSKQAKKRELHALVEAIIDDDD</sequence>
<dbReference type="Proteomes" id="UP000886998">
    <property type="component" value="Unassembled WGS sequence"/>
</dbReference>
<reference evidence="2" key="1">
    <citation type="submission" date="2020-08" db="EMBL/GenBank/DDBJ databases">
        <title>Multicomponent nature underlies the extraordinary mechanical properties of spider dragline silk.</title>
        <authorList>
            <person name="Kono N."/>
            <person name="Nakamura H."/>
            <person name="Mori M."/>
            <person name="Yoshida Y."/>
            <person name="Ohtoshi R."/>
            <person name="Malay A.D."/>
            <person name="Moran D.A.P."/>
            <person name="Tomita M."/>
            <person name="Numata K."/>
            <person name="Arakawa K."/>
        </authorList>
    </citation>
    <scope>NUCLEOTIDE SEQUENCE</scope>
</reference>
<proteinExistence type="predicted"/>
<organism evidence="2 3">
    <name type="scientific">Trichonephila inaurata madagascariensis</name>
    <dbReference type="NCBI Taxonomy" id="2747483"/>
    <lineage>
        <taxon>Eukaryota</taxon>
        <taxon>Metazoa</taxon>
        <taxon>Ecdysozoa</taxon>
        <taxon>Arthropoda</taxon>
        <taxon>Chelicerata</taxon>
        <taxon>Arachnida</taxon>
        <taxon>Araneae</taxon>
        <taxon>Araneomorphae</taxon>
        <taxon>Entelegynae</taxon>
        <taxon>Araneoidea</taxon>
        <taxon>Nephilidae</taxon>
        <taxon>Trichonephila</taxon>
        <taxon>Trichonephila inaurata</taxon>
    </lineage>
</organism>
<feature type="compositionally biased region" description="Polar residues" evidence="1">
    <location>
        <begin position="9"/>
        <end position="22"/>
    </location>
</feature>
<accession>A0A8X6YMJ6</accession>
<gene>
    <name evidence="2" type="ORF">TNIN_136521</name>
</gene>
<dbReference type="EMBL" id="BMAV01021597">
    <property type="protein sequence ID" value="GFY75761.1"/>
    <property type="molecule type" value="Genomic_DNA"/>
</dbReference>
<feature type="compositionally biased region" description="Low complexity" evidence="1">
    <location>
        <begin position="34"/>
        <end position="48"/>
    </location>
</feature>
<evidence type="ECO:0000313" key="2">
    <source>
        <dbReference type="EMBL" id="GFY75761.1"/>
    </source>
</evidence>
<feature type="region of interest" description="Disordered" evidence="1">
    <location>
        <begin position="1"/>
        <end position="84"/>
    </location>
</feature>
<comment type="caution">
    <text evidence="2">The sequence shown here is derived from an EMBL/GenBank/DDBJ whole genome shotgun (WGS) entry which is preliminary data.</text>
</comment>
<keyword evidence="3" id="KW-1185">Reference proteome</keyword>
<dbReference type="AlphaFoldDB" id="A0A8X6YMJ6"/>
<evidence type="ECO:0000313" key="3">
    <source>
        <dbReference type="Proteomes" id="UP000886998"/>
    </source>
</evidence>
<name>A0A8X6YMJ6_9ARAC</name>